<dbReference type="GO" id="GO:0006518">
    <property type="term" value="P:peptide metabolic process"/>
    <property type="evidence" value="ECO:0007669"/>
    <property type="project" value="TreeGrafter"/>
</dbReference>
<sequence>MSRKPPQPLLQIPTATDILPMVNRILQRQRSVREHAAATIPPAEATFANAIAPFLEADDETQGETGVFGVLRFCGPDKATREAVEEGMGLWARETGERLGMETVFRLVDAVRAKNEKLEHEEAKILRDLWADYRGVGHGFLDEDDRGAFLRKRERIEELKGGFRRNLYAGAAGGVWFSESELEGVPQEEVARWRVGGDGDGERKEKRCVGLERRDYDAVLRFARSTETRRRMYVAFDNRFEENVALYKEMLVLRDENARLLGFGSHAELRMGKKVAPSAEWVEGFLERLKRELMPRGEKEMERLEGMKRRTLTAMGMEADDLGVKILPWDFEYYTRLLEEELDVDQERVAEWFPLGHTLSAMLELFSAFLGLEFVPVPPEDLAGKVWDDEVEVWSVWEGRGENKGEFVGYLYADILWREGKVRTACNVNLQCGYVKNDGTRVYPATVLMCAFQPPTAASCTLLKHREVVTLFHELGHGLHDLVCRSRHTRFHGTRVAADFGEAPSTMLEKWCWMPRELASMSRHYTRVDPAYMAKWKEEHVGEESPPENIPEMLVERLVQSRELNRGLWFLRQLVFAIFDLTVNNQKSTEELKMLDEVKLYNDLQDSLTLKPNPDKRGYGLVHSTHLIELYDAGYYAYLSPASAQAFAADFFETNFAKDPRDPEAWERYRRGILEYGGSKNEMEMMTDFLGHKPGPEALLRSLRLKLEEKF</sequence>
<dbReference type="InterPro" id="IPR045090">
    <property type="entry name" value="Pept_M3A_M3B"/>
</dbReference>
<dbReference type="InterPro" id="IPR001567">
    <property type="entry name" value="Pept_M3A_M3B_dom"/>
</dbReference>
<dbReference type="FunFam" id="3.40.390.10:FF:000074">
    <property type="entry name" value="Metalloprotease"/>
    <property type="match status" value="1"/>
</dbReference>
<accession>A0A1Q8S140</accession>
<dbReference type="SUPFAM" id="SSF55486">
    <property type="entry name" value="Metalloproteases ('zincins'), catalytic domain"/>
    <property type="match status" value="1"/>
</dbReference>
<dbReference type="GO" id="GO:0004222">
    <property type="term" value="F:metalloendopeptidase activity"/>
    <property type="evidence" value="ECO:0007669"/>
    <property type="project" value="InterPro"/>
</dbReference>
<comment type="similarity">
    <text evidence="1 7">Belongs to the peptidase M3 family.</text>
</comment>
<dbReference type="Proteomes" id="UP000186583">
    <property type="component" value="Unassembled WGS sequence"/>
</dbReference>
<keyword evidence="4 7" id="KW-0378">Hydrolase</keyword>
<dbReference type="GO" id="GO:0046872">
    <property type="term" value="F:metal ion binding"/>
    <property type="evidence" value="ECO:0007669"/>
    <property type="project" value="UniProtKB-UniRule"/>
</dbReference>
<organism evidence="9 10">
    <name type="scientific">Colletotrichum chlorophyti</name>
    <dbReference type="NCBI Taxonomy" id="708187"/>
    <lineage>
        <taxon>Eukaryota</taxon>
        <taxon>Fungi</taxon>
        <taxon>Dikarya</taxon>
        <taxon>Ascomycota</taxon>
        <taxon>Pezizomycotina</taxon>
        <taxon>Sordariomycetes</taxon>
        <taxon>Hypocreomycetidae</taxon>
        <taxon>Glomerellales</taxon>
        <taxon>Glomerellaceae</taxon>
        <taxon>Colletotrichum</taxon>
    </lineage>
</organism>
<dbReference type="GO" id="GO:0006508">
    <property type="term" value="P:proteolysis"/>
    <property type="evidence" value="ECO:0007669"/>
    <property type="project" value="UniProtKB-KW"/>
</dbReference>
<comment type="caution">
    <text evidence="9">The sequence shown here is derived from an EMBL/GenBank/DDBJ whole genome shotgun (WGS) entry which is preliminary data.</text>
</comment>
<evidence type="ECO:0000256" key="7">
    <source>
        <dbReference type="RuleBase" id="RU003435"/>
    </source>
</evidence>
<feature type="domain" description="Peptidase M3A/M3B catalytic" evidence="8">
    <location>
        <begin position="223"/>
        <end position="704"/>
    </location>
</feature>
<evidence type="ECO:0000313" key="10">
    <source>
        <dbReference type="Proteomes" id="UP000186583"/>
    </source>
</evidence>
<gene>
    <name evidence="9" type="ORF">CCHL11_02803</name>
</gene>
<evidence type="ECO:0000256" key="5">
    <source>
        <dbReference type="ARBA" id="ARBA00022833"/>
    </source>
</evidence>
<evidence type="ECO:0000256" key="6">
    <source>
        <dbReference type="ARBA" id="ARBA00023049"/>
    </source>
</evidence>
<name>A0A1Q8S140_9PEZI</name>
<dbReference type="Pfam" id="PF01432">
    <property type="entry name" value="Peptidase_M3"/>
    <property type="match status" value="1"/>
</dbReference>
<dbReference type="InterPro" id="IPR024077">
    <property type="entry name" value="Neurolysin/TOP_dom2"/>
</dbReference>
<evidence type="ECO:0000256" key="4">
    <source>
        <dbReference type="ARBA" id="ARBA00022801"/>
    </source>
</evidence>
<evidence type="ECO:0000256" key="1">
    <source>
        <dbReference type="ARBA" id="ARBA00006040"/>
    </source>
</evidence>
<evidence type="ECO:0000256" key="3">
    <source>
        <dbReference type="ARBA" id="ARBA00022723"/>
    </source>
</evidence>
<keyword evidence="10" id="KW-1185">Reference proteome</keyword>
<dbReference type="InterPro" id="IPR024079">
    <property type="entry name" value="MetalloPept_cat_dom_sf"/>
</dbReference>
<dbReference type="GO" id="GO:0005758">
    <property type="term" value="C:mitochondrial intermembrane space"/>
    <property type="evidence" value="ECO:0007669"/>
    <property type="project" value="TreeGrafter"/>
</dbReference>
<comment type="cofactor">
    <cofactor evidence="7">
        <name>Zn(2+)</name>
        <dbReference type="ChEBI" id="CHEBI:29105"/>
    </cofactor>
    <text evidence="7">Binds 1 zinc ion.</text>
</comment>
<dbReference type="OrthoDB" id="534666at2759"/>
<reference evidence="9 10" key="1">
    <citation type="submission" date="2016-11" db="EMBL/GenBank/DDBJ databases">
        <title>Draft Genome Assembly of Colletotrichum chlorophyti a pathogen of herbaceous plants.</title>
        <authorList>
            <person name="Gan P."/>
            <person name="Narusaka M."/>
            <person name="Tsushima A."/>
            <person name="Narusaka Y."/>
            <person name="Takano Y."/>
            <person name="Shirasu K."/>
        </authorList>
    </citation>
    <scope>NUCLEOTIDE SEQUENCE [LARGE SCALE GENOMIC DNA]</scope>
    <source>
        <strain evidence="9 10">NTL11</strain>
    </source>
</reference>
<keyword evidence="5 7" id="KW-0862">Zinc</keyword>
<dbReference type="CDD" id="cd06455">
    <property type="entry name" value="M3A_TOP"/>
    <property type="match status" value="1"/>
</dbReference>
<dbReference type="PANTHER" id="PTHR11804:SF84">
    <property type="entry name" value="SACCHAROLYSIN"/>
    <property type="match status" value="1"/>
</dbReference>
<keyword evidence="3 7" id="KW-0479">Metal-binding</keyword>
<dbReference type="PANTHER" id="PTHR11804">
    <property type="entry name" value="PROTEASE M3 THIMET OLIGOPEPTIDASE-RELATED"/>
    <property type="match status" value="1"/>
</dbReference>
<dbReference type="Gene3D" id="3.40.390.10">
    <property type="entry name" value="Collagenase (Catalytic Domain)"/>
    <property type="match status" value="1"/>
</dbReference>
<evidence type="ECO:0000313" key="9">
    <source>
        <dbReference type="EMBL" id="OLN94311.1"/>
    </source>
</evidence>
<keyword evidence="2 7" id="KW-0645">Protease</keyword>
<evidence type="ECO:0000256" key="2">
    <source>
        <dbReference type="ARBA" id="ARBA00022670"/>
    </source>
</evidence>
<keyword evidence="6 7" id="KW-0482">Metalloprotease</keyword>
<dbReference type="EMBL" id="MPGH01000044">
    <property type="protein sequence ID" value="OLN94311.1"/>
    <property type="molecule type" value="Genomic_DNA"/>
</dbReference>
<dbReference type="AlphaFoldDB" id="A0A1Q8S140"/>
<protein>
    <submittedName>
        <fullName evidence="9">Saccharolysin 2</fullName>
    </submittedName>
</protein>
<evidence type="ECO:0000259" key="8">
    <source>
        <dbReference type="Pfam" id="PF01432"/>
    </source>
</evidence>
<dbReference type="Gene3D" id="1.20.1050.40">
    <property type="entry name" value="Endopeptidase. Chain P, domain 1"/>
    <property type="match status" value="1"/>
</dbReference>
<proteinExistence type="inferred from homology"/>
<dbReference type="InterPro" id="IPR024080">
    <property type="entry name" value="Neurolysin/TOP_N"/>
</dbReference>
<dbReference type="Gene3D" id="1.10.1370.10">
    <property type="entry name" value="Neurolysin, domain 3"/>
    <property type="match status" value="1"/>
</dbReference>